<keyword evidence="4" id="KW-0479">Metal-binding</keyword>
<dbReference type="RefSeq" id="WP_127607438.1">
    <property type="nucleotide sequence ID" value="NZ_JARTHJ010000201.1"/>
</dbReference>
<evidence type="ECO:0000256" key="6">
    <source>
        <dbReference type="RuleBase" id="RU362132"/>
    </source>
</evidence>
<comment type="cofactor">
    <cofactor evidence="2">
        <name>thiamine diphosphate</name>
        <dbReference type="ChEBI" id="CHEBI:58937"/>
    </cofactor>
</comment>
<dbReference type="InterPro" id="IPR045229">
    <property type="entry name" value="TPP_enz"/>
</dbReference>
<dbReference type="InterPro" id="IPR029035">
    <property type="entry name" value="DHS-like_NAD/FAD-binding_dom"/>
</dbReference>
<dbReference type="PROSITE" id="PS00187">
    <property type="entry name" value="TPP_ENZYMES"/>
    <property type="match status" value="1"/>
</dbReference>
<evidence type="ECO:0000313" key="10">
    <source>
        <dbReference type="EMBL" id="MUG69427.1"/>
    </source>
</evidence>
<dbReference type="CDD" id="cd00568">
    <property type="entry name" value="TPP_enzymes"/>
    <property type="match status" value="1"/>
</dbReference>
<keyword evidence="5 6" id="KW-0786">Thiamine pyrophosphate</keyword>
<dbReference type="Gene3D" id="3.40.50.1220">
    <property type="entry name" value="TPP-binding domain"/>
    <property type="match status" value="1"/>
</dbReference>
<name>A0A7X3CQQ3_9BACL</name>
<evidence type="ECO:0000256" key="4">
    <source>
        <dbReference type="ARBA" id="ARBA00022723"/>
    </source>
</evidence>
<dbReference type="GO" id="GO:0009097">
    <property type="term" value="P:isoleucine biosynthetic process"/>
    <property type="evidence" value="ECO:0007669"/>
    <property type="project" value="TreeGrafter"/>
</dbReference>
<dbReference type="InterPro" id="IPR000399">
    <property type="entry name" value="TPP-bd_CS"/>
</dbReference>
<dbReference type="SUPFAM" id="SSF52467">
    <property type="entry name" value="DHS-like NAD/FAD-binding domain"/>
    <property type="match status" value="1"/>
</dbReference>
<evidence type="ECO:0000256" key="2">
    <source>
        <dbReference type="ARBA" id="ARBA00001964"/>
    </source>
</evidence>
<dbReference type="EMBL" id="WNZX01000001">
    <property type="protein sequence ID" value="MUG69427.1"/>
    <property type="molecule type" value="Genomic_DNA"/>
</dbReference>
<dbReference type="Pfam" id="PF02776">
    <property type="entry name" value="TPP_enzyme_N"/>
    <property type="match status" value="1"/>
</dbReference>
<dbReference type="InterPro" id="IPR012000">
    <property type="entry name" value="Thiamin_PyroP_enz_cen_dom"/>
</dbReference>
<organism evidence="10 11">
    <name type="scientific">Paenibacillus validus</name>
    <dbReference type="NCBI Taxonomy" id="44253"/>
    <lineage>
        <taxon>Bacteria</taxon>
        <taxon>Bacillati</taxon>
        <taxon>Bacillota</taxon>
        <taxon>Bacilli</taxon>
        <taxon>Bacillales</taxon>
        <taxon>Paenibacillaceae</taxon>
        <taxon>Paenibacillus</taxon>
    </lineage>
</organism>
<evidence type="ECO:0000259" key="9">
    <source>
        <dbReference type="Pfam" id="PF02776"/>
    </source>
</evidence>
<dbReference type="GO" id="GO:0005948">
    <property type="term" value="C:acetolactate synthase complex"/>
    <property type="evidence" value="ECO:0007669"/>
    <property type="project" value="TreeGrafter"/>
</dbReference>
<proteinExistence type="inferred from homology"/>
<gene>
    <name evidence="10" type="ORF">GNP93_01930</name>
</gene>
<dbReference type="GO" id="GO:0009099">
    <property type="term" value="P:L-valine biosynthetic process"/>
    <property type="evidence" value="ECO:0007669"/>
    <property type="project" value="TreeGrafter"/>
</dbReference>
<comment type="caution">
    <text evidence="10">The sequence shown here is derived from an EMBL/GenBank/DDBJ whole genome shotgun (WGS) entry which is preliminary data.</text>
</comment>
<feature type="domain" description="Thiamine pyrophosphate enzyme TPP-binding" evidence="8">
    <location>
        <begin position="393"/>
        <end position="538"/>
    </location>
</feature>
<protein>
    <submittedName>
        <fullName evidence="10">Thiamine pyrophosphate-binding protein</fullName>
    </submittedName>
</protein>
<keyword evidence="11" id="KW-1185">Reference proteome</keyword>
<dbReference type="SUPFAM" id="SSF52518">
    <property type="entry name" value="Thiamin diphosphate-binding fold (THDP-binding)"/>
    <property type="match status" value="2"/>
</dbReference>
<dbReference type="InterPro" id="IPR011766">
    <property type="entry name" value="TPP_enzyme_TPP-bd"/>
</dbReference>
<evidence type="ECO:0000259" key="8">
    <source>
        <dbReference type="Pfam" id="PF02775"/>
    </source>
</evidence>
<evidence type="ECO:0000256" key="1">
    <source>
        <dbReference type="ARBA" id="ARBA00001946"/>
    </source>
</evidence>
<dbReference type="CDD" id="cd07035">
    <property type="entry name" value="TPP_PYR_POX_like"/>
    <property type="match status" value="1"/>
</dbReference>
<evidence type="ECO:0000256" key="5">
    <source>
        <dbReference type="ARBA" id="ARBA00023052"/>
    </source>
</evidence>
<evidence type="ECO:0000256" key="3">
    <source>
        <dbReference type="ARBA" id="ARBA00007812"/>
    </source>
</evidence>
<accession>A0A7X3CQQ3</accession>
<dbReference type="PANTHER" id="PTHR18968:SF166">
    <property type="entry name" value="2-HYDROXYACYL-COA LYASE 2"/>
    <property type="match status" value="1"/>
</dbReference>
<dbReference type="Proteomes" id="UP000450917">
    <property type="component" value="Unassembled WGS sequence"/>
</dbReference>
<reference evidence="10 11" key="1">
    <citation type="submission" date="2019-11" db="EMBL/GenBank/DDBJ databases">
        <title>Draft genome sequences of five Paenibacillus species of dairy origin.</title>
        <authorList>
            <person name="Olajide A.M."/>
            <person name="Chen S."/>
            <person name="Lapointe G."/>
        </authorList>
    </citation>
    <scope>NUCLEOTIDE SEQUENCE [LARGE SCALE GENOMIC DNA]</scope>
    <source>
        <strain evidence="10 11">2CS3</strain>
    </source>
</reference>
<comment type="similarity">
    <text evidence="3 6">Belongs to the TPP enzyme family.</text>
</comment>
<dbReference type="Pfam" id="PF00205">
    <property type="entry name" value="TPP_enzyme_M"/>
    <property type="match status" value="1"/>
</dbReference>
<dbReference type="AlphaFoldDB" id="A0A7X3CQQ3"/>
<sequence>MRVTQVLAANFKKWGVDHIFGIPGKPISPIMLDFDAEGIEFVLTRHESGAGFAASGYAMMNRTLGVAVGTSGPGGTNLLTAAGQAKAYHVPLLILTGQPSAEDSGKAMGQDSSLFGTDLVKMFEPVTLFSARVERADLVQRYVQHAIEKACSGIKGPAHLCIPFDILTASIEPFSIPLPTHIPKLISPNLDDAIELIGNARKPVLLLGKGVMAANAYEEVRTLAESFRLPVILSPGGKGAFPTSHPLCLGNFGLGGTEAARQYLKSGVDLMIVVGSKLSDMTLSGFTPEMMPQQVIHFDCDATFVGKALPVKTCLVLGDAKENLQRMNARLKKGAGFIELEHTAAQAAAAATAGEVEETPLSDAEAGVLSAVDAVRALRDALPSDAIVFGDDGSHTFYALQHFAVEQAGTFVFDDVFGAMGHAIGYAIGAKAAAPDRTVVCLTGDGCIMMHGTEVSTAANHRLPVIFVVLNNGRLDMVDKGMSYNTGRSVGAIYTAPLDAVMFAQSLGAAGHRCFDADQVRTAVTVALRHNGPTVIEIMVDPLEIPPILTRLLTLD</sequence>
<dbReference type="GO" id="GO:0050660">
    <property type="term" value="F:flavin adenine dinucleotide binding"/>
    <property type="evidence" value="ECO:0007669"/>
    <property type="project" value="TreeGrafter"/>
</dbReference>
<evidence type="ECO:0000259" key="7">
    <source>
        <dbReference type="Pfam" id="PF00205"/>
    </source>
</evidence>
<comment type="cofactor">
    <cofactor evidence="1">
        <name>Mg(2+)</name>
        <dbReference type="ChEBI" id="CHEBI:18420"/>
    </cofactor>
</comment>
<evidence type="ECO:0000313" key="11">
    <source>
        <dbReference type="Proteomes" id="UP000450917"/>
    </source>
</evidence>
<dbReference type="Gene3D" id="3.40.50.970">
    <property type="match status" value="2"/>
</dbReference>
<dbReference type="InterPro" id="IPR012001">
    <property type="entry name" value="Thiamin_PyroP_enz_TPP-bd_dom"/>
</dbReference>
<feature type="domain" description="Thiamine pyrophosphate enzyme N-terminal TPP-binding" evidence="9">
    <location>
        <begin position="1"/>
        <end position="110"/>
    </location>
</feature>
<dbReference type="GO" id="GO:0030976">
    <property type="term" value="F:thiamine pyrophosphate binding"/>
    <property type="evidence" value="ECO:0007669"/>
    <property type="project" value="InterPro"/>
</dbReference>
<dbReference type="Pfam" id="PF02775">
    <property type="entry name" value="TPP_enzyme_C"/>
    <property type="match status" value="1"/>
</dbReference>
<dbReference type="InterPro" id="IPR029061">
    <property type="entry name" value="THDP-binding"/>
</dbReference>
<dbReference type="GO" id="GO:0003984">
    <property type="term" value="F:acetolactate synthase activity"/>
    <property type="evidence" value="ECO:0007669"/>
    <property type="project" value="TreeGrafter"/>
</dbReference>
<dbReference type="PANTHER" id="PTHR18968">
    <property type="entry name" value="THIAMINE PYROPHOSPHATE ENZYMES"/>
    <property type="match status" value="1"/>
</dbReference>
<feature type="domain" description="Thiamine pyrophosphate enzyme central" evidence="7">
    <location>
        <begin position="190"/>
        <end position="326"/>
    </location>
</feature>
<dbReference type="GO" id="GO:0000287">
    <property type="term" value="F:magnesium ion binding"/>
    <property type="evidence" value="ECO:0007669"/>
    <property type="project" value="InterPro"/>
</dbReference>